<keyword evidence="2" id="KW-1185">Reference proteome</keyword>
<comment type="caution">
    <text evidence="1">The sequence shown here is derived from an EMBL/GenBank/DDBJ whole genome shotgun (WGS) entry which is preliminary data.</text>
</comment>
<evidence type="ECO:0000313" key="2">
    <source>
        <dbReference type="Proteomes" id="UP000292052"/>
    </source>
</evidence>
<dbReference type="Proteomes" id="UP000292052">
    <property type="component" value="Unassembled WGS sequence"/>
</dbReference>
<accession>A0A482W3S7</accession>
<dbReference type="EMBL" id="QDEB01031944">
    <property type="protein sequence ID" value="RZC39704.1"/>
    <property type="molecule type" value="Genomic_DNA"/>
</dbReference>
<organism evidence="1 2">
    <name type="scientific">Asbolus verrucosus</name>
    <name type="common">Desert ironclad beetle</name>
    <dbReference type="NCBI Taxonomy" id="1661398"/>
    <lineage>
        <taxon>Eukaryota</taxon>
        <taxon>Metazoa</taxon>
        <taxon>Ecdysozoa</taxon>
        <taxon>Arthropoda</taxon>
        <taxon>Hexapoda</taxon>
        <taxon>Insecta</taxon>
        <taxon>Pterygota</taxon>
        <taxon>Neoptera</taxon>
        <taxon>Endopterygota</taxon>
        <taxon>Coleoptera</taxon>
        <taxon>Polyphaga</taxon>
        <taxon>Cucujiformia</taxon>
        <taxon>Tenebrionidae</taxon>
        <taxon>Pimeliinae</taxon>
        <taxon>Asbolus</taxon>
    </lineage>
</organism>
<name>A0A482W3S7_ASBVE</name>
<reference evidence="1 2" key="1">
    <citation type="submission" date="2017-03" db="EMBL/GenBank/DDBJ databases">
        <title>Genome of the blue death feigning beetle - Asbolus verrucosus.</title>
        <authorList>
            <person name="Rider S.D."/>
        </authorList>
    </citation>
    <scope>NUCLEOTIDE SEQUENCE [LARGE SCALE GENOMIC DNA]</scope>
    <source>
        <strain evidence="1">Butters</strain>
        <tissue evidence="1">Head and leg muscle</tissue>
    </source>
</reference>
<sequence>MTSDKSRIEKIIDQINAVNAKKIALILVIGFICYHGILHEQTPVNGYCLMDDIKETKSGNHTVVCYIVTPRLILESVYDT</sequence>
<proteinExistence type="predicted"/>
<protein>
    <submittedName>
        <fullName evidence="1">Uncharacterized protein</fullName>
    </submittedName>
</protein>
<gene>
    <name evidence="1" type="ORF">BDFB_007155</name>
</gene>
<evidence type="ECO:0000313" key="1">
    <source>
        <dbReference type="EMBL" id="RZC39704.1"/>
    </source>
</evidence>
<dbReference type="AlphaFoldDB" id="A0A482W3S7"/>